<protein>
    <submittedName>
        <fullName evidence="4">Outer membrane beta-barrel protein</fullName>
    </submittedName>
</protein>
<dbReference type="InterPro" id="IPR027385">
    <property type="entry name" value="Beta-barrel_OMP"/>
</dbReference>
<evidence type="ECO:0000313" key="4">
    <source>
        <dbReference type="EMBL" id="MEE2025481.1"/>
    </source>
</evidence>
<comment type="caution">
    <text evidence="4">The sequence shown here is derived from an EMBL/GenBank/DDBJ whole genome shotgun (WGS) entry which is preliminary data.</text>
</comment>
<proteinExistence type="predicted"/>
<dbReference type="RefSeq" id="WP_330088794.1">
    <property type="nucleotide sequence ID" value="NZ_JAUGZK010000013.1"/>
</dbReference>
<dbReference type="InterPro" id="IPR011250">
    <property type="entry name" value="OMP/PagP_B-barrel"/>
</dbReference>
<evidence type="ECO:0000256" key="2">
    <source>
        <dbReference type="SAM" id="SignalP"/>
    </source>
</evidence>
<dbReference type="Pfam" id="PF13505">
    <property type="entry name" value="OMP_b-brl"/>
    <property type="match status" value="1"/>
</dbReference>
<evidence type="ECO:0000259" key="3">
    <source>
        <dbReference type="Pfam" id="PF13505"/>
    </source>
</evidence>
<keyword evidence="5" id="KW-1185">Reference proteome</keyword>
<organism evidence="4 5">
    <name type="scientific">Alkalimonas mucilaginosa</name>
    <dbReference type="NCBI Taxonomy" id="3057676"/>
    <lineage>
        <taxon>Bacteria</taxon>
        <taxon>Pseudomonadati</taxon>
        <taxon>Pseudomonadota</taxon>
        <taxon>Gammaproteobacteria</taxon>
        <taxon>Alkalimonas</taxon>
    </lineage>
</organism>
<evidence type="ECO:0000313" key="5">
    <source>
        <dbReference type="Proteomes" id="UP001339167"/>
    </source>
</evidence>
<accession>A0ABU7JIF2</accession>
<feature type="signal peptide" evidence="2">
    <location>
        <begin position="1"/>
        <end position="20"/>
    </location>
</feature>
<dbReference type="Gene3D" id="2.40.160.20">
    <property type="match status" value="1"/>
</dbReference>
<keyword evidence="1 2" id="KW-0732">Signal</keyword>
<feature type="chain" id="PRO_5047260022" evidence="2">
    <location>
        <begin position="21"/>
        <end position="204"/>
    </location>
</feature>
<evidence type="ECO:0000256" key="1">
    <source>
        <dbReference type="ARBA" id="ARBA00022729"/>
    </source>
</evidence>
<name>A0ABU7JIF2_9GAMM</name>
<dbReference type="SUPFAM" id="SSF56925">
    <property type="entry name" value="OMPA-like"/>
    <property type="match status" value="1"/>
</dbReference>
<reference evidence="4 5" key="1">
    <citation type="submission" date="2023-06" db="EMBL/GenBank/DDBJ databases">
        <title>Alkalimonas sp., MEB004 an alkaliphilic bacterium isolated from Lonar Lake, India.</title>
        <authorList>
            <person name="Joshi A."/>
            <person name="Thite S."/>
        </authorList>
    </citation>
    <scope>NUCLEOTIDE SEQUENCE [LARGE SCALE GENOMIC DNA]</scope>
    <source>
        <strain evidence="4 5">MEB004</strain>
    </source>
</reference>
<feature type="domain" description="Outer membrane protein beta-barrel" evidence="3">
    <location>
        <begin position="11"/>
        <end position="164"/>
    </location>
</feature>
<sequence length="204" mass="22592">MRCKQALCATLFLMASGVAAANTADISWNYVSAGYAKASIKTDADRLKPDGWQLQGSFLLNEYLYVRARHDRVTDIWQDVSIKAEQSWLSLGLRRPSLPGVDAFFEAGYASAKTSTGVVFVDDVAFRINDSSNGYQLAAGFRYQATPALELGIALRHVDLSGQDRSNLGELSGRYRLNHQIDLYSDYVFDSDDSIWGLGISVRF</sequence>
<gene>
    <name evidence="4" type="ORF">QWF21_14685</name>
</gene>
<dbReference type="Proteomes" id="UP001339167">
    <property type="component" value="Unassembled WGS sequence"/>
</dbReference>
<dbReference type="EMBL" id="JAUGZK010000013">
    <property type="protein sequence ID" value="MEE2025481.1"/>
    <property type="molecule type" value="Genomic_DNA"/>
</dbReference>